<evidence type="ECO:0000313" key="2">
    <source>
        <dbReference type="Proteomes" id="UP000660339"/>
    </source>
</evidence>
<name>A0A8J3PIF1_9ACTN</name>
<dbReference type="RefSeq" id="WP_166385423.1">
    <property type="nucleotide sequence ID" value="NZ_BAAATT010000003.1"/>
</dbReference>
<dbReference type="PROSITE" id="PS51257">
    <property type="entry name" value="PROKAR_LIPOPROTEIN"/>
    <property type="match status" value="1"/>
</dbReference>
<accession>A0A8J3PIF1</accession>
<gene>
    <name evidence="1" type="ORF">Cme02nite_46630</name>
</gene>
<comment type="caution">
    <text evidence="1">The sequence shown here is derived from an EMBL/GenBank/DDBJ whole genome shotgun (WGS) entry which is preliminary data.</text>
</comment>
<protein>
    <submittedName>
        <fullName evidence="1">Uncharacterized protein</fullName>
    </submittedName>
</protein>
<dbReference type="AlphaFoldDB" id="A0A8J3PIF1"/>
<evidence type="ECO:0000313" key="1">
    <source>
        <dbReference type="EMBL" id="GIG16331.1"/>
    </source>
</evidence>
<reference evidence="1" key="1">
    <citation type="submission" date="2021-01" db="EMBL/GenBank/DDBJ databases">
        <title>Whole genome shotgun sequence of Catellatospora methionotrophica NBRC 14553.</title>
        <authorList>
            <person name="Komaki H."/>
            <person name="Tamura T."/>
        </authorList>
    </citation>
    <scope>NUCLEOTIDE SEQUENCE</scope>
    <source>
        <strain evidence="1">NBRC 14553</strain>
    </source>
</reference>
<organism evidence="1 2">
    <name type="scientific">Catellatospora methionotrophica</name>
    <dbReference type="NCBI Taxonomy" id="121620"/>
    <lineage>
        <taxon>Bacteria</taxon>
        <taxon>Bacillati</taxon>
        <taxon>Actinomycetota</taxon>
        <taxon>Actinomycetes</taxon>
        <taxon>Micromonosporales</taxon>
        <taxon>Micromonosporaceae</taxon>
        <taxon>Catellatospora</taxon>
    </lineage>
</organism>
<sequence length="46" mass="5016">MRLGAIIIVGNREYYTYSALMGPGQTTSLSCKNPGQALWRNVIITG</sequence>
<dbReference type="Proteomes" id="UP000660339">
    <property type="component" value="Unassembled WGS sequence"/>
</dbReference>
<proteinExistence type="predicted"/>
<keyword evidence="2" id="KW-1185">Reference proteome</keyword>
<dbReference type="EMBL" id="BONJ01000026">
    <property type="protein sequence ID" value="GIG16331.1"/>
    <property type="molecule type" value="Genomic_DNA"/>
</dbReference>